<gene>
    <name evidence="1" type="ORF">ETEE_0971</name>
</gene>
<dbReference type="EMBL" id="CP006664">
    <property type="protein sequence ID" value="AIJ07436.1"/>
    <property type="molecule type" value="Genomic_DNA"/>
</dbReference>
<evidence type="ECO:0000313" key="1">
    <source>
        <dbReference type="EMBL" id="AIJ07436.1"/>
    </source>
</evidence>
<dbReference type="HOGENOM" id="CLU_3269291_0_0_6"/>
<dbReference type="KEGG" id="ete:ETEE_0971"/>
<organism evidence="1 2">
    <name type="scientific">Edwardsiella anguillarum ET080813</name>
    <dbReference type="NCBI Taxonomy" id="667120"/>
    <lineage>
        <taxon>Bacteria</taxon>
        <taxon>Pseudomonadati</taxon>
        <taxon>Pseudomonadota</taxon>
        <taxon>Gammaproteobacteria</taxon>
        <taxon>Enterobacterales</taxon>
        <taxon>Hafniaceae</taxon>
        <taxon>Edwardsiella</taxon>
    </lineage>
</organism>
<sequence>MSWSLYFAINALISDGRLITIIYMGDLNDLISHHLATVIVP</sequence>
<dbReference type="Proteomes" id="UP000028681">
    <property type="component" value="Chromosome"/>
</dbReference>
<dbReference type="AlphaFoldDB" id="A0A076LH91"/>
<proteinExistence type="predicted"/>
<name>A0A076LH91_9GAMM</name>
<accession>A0A076LH91</accession>
<evidence type="ECO:0000313" key="2">
    <source>
        <dbReference type="Proteomes" id="UP000028681"/>
    </source>
</evidence>
<reference evidence="1 2" key="1">
    <citation type="journal article" date="2012" name="PLoS ONE">
        <title>Edwardsiella comparative phylogenomics reveal the new intra/inter-species taxonomic relationships, virulence evolution and niche adaptation mechanisms.</title>
        <authorList>
            <person name="Yang M."/>
            <person name="Lv Y."/>
            <person name="Xiao J."/>
            <person name="Wu H."/>
            <person name="Zheng H."/>
            <person name="Liu Q."/>
            <person name="Zhang Y."/>
            <person name="Wang Q."/>
        </authorList>
    </citation>
    <scope>NUCLEOTIDE SEQUENCE [LARGE SCALE GENOMIC DNA]</scope>
    <source>
        <strain evidence="2">080813</strain>
    </source>
</reference>
<protein>
    <submittedName>
        <fullName evidence="1">Uncharacterized protein</fullName>
    </submittedName>
</protein>